<feature type="active site" description="Nucleophile" evidence="4">
    <location>
        <position position="13"/>
    </location>
</feature>
<accession>A0A2S5G9F5</accession>
<name>A0A2S5G9F5_9BACL</name>
<dbReference type="PANTHER" id="PTHR11717">
    <property type="entry name" value="LOW MOLECULAR WEIGHT PROTEIN TYROSINE PHOSPHATASE"/>
    <property type="match status" value="1"/>
</dbReference>
<dbReference type="InterPro" id="IPR023485">
    <property type="entry name" value="Ptyr_pPase"/>
</dbReference>
<evidence type="ECO:0000313" key="7">
    <source>
        <dbReference type="EMBL" id="PPA69609.1"/>
    </source>
</evidence>
<dbReference type="GO" id="GO:0004725">
    <property type="term" value="F:protein tyrosine phosphatase activity"/>
    <property type="evidence" value="ECO:0007669"/>
    <property type="project" value="InterPro"/>
</dbReference>
<evidence type="ECO:0000256" key="4">
    <source>
        <dbReference type="PIRSR" id="PIRSR617867-1"/>
    </source>
</evidence>
<feature type="active site" description="Nucleophile" evidence="4">
    <location>
        <position position="7"/>
    </location>
</feature>
<dbReference type="CDD" id="cd16344">
    <property type="entry name" value="LMWPAP"/>
    <property type="match status" value="1"/>
</dbReference>
<dbReference type="Gene3D" id="3.40.50.2300">
    <property type="match status" value="1"/>
</dbReference>
<organism evidence="7 8">
    <name type="scientific">Jeotgalibacillus proteolyticus</name>
    <dbReference type="NCBI Taxonomy" id="2082395"/>
    <lineage>
        <taxon>Bacteria</taxon>
        <taxon>Bacillati</taxon>
        <taxon>Bacillota</taxon>
        <taxon>Bacilli</taxon>
        <taxon>Bacillales</taxon>
        <taxon>Caryophanaceae</taxon>
        <taxon>Jeotgalibacillus</taxon>
    </lineage>
</organism>
<protein>
    <submittedName>
        <fullName evidence="7">Low molecular weight protein arginine phosphatase</fullName>
    </submittedName>
</protein>
<sequence>MKILFVCTGNTCRSPMAEAILRHKGKDSLEVRSAGLFAMEGGQASQFTQEVLNENGIKHDHRSHSVTQADVHWADYIFAMTSAHKAMLMEQFPFAMDRIFTVKEFANARGLDVSDPFGGSVEVYKHTYNELNQLIDALIENIEKQIQGS</sequence>
<gene>
    <name evidence="7" type="ORF">C4B60_13760</name>
</gene>
<feature type="active site" description="Proton donor" evidence="4">
    <location>
        <position position="115"/>
    </location>
</feature>
<reference evidence="7 8" key="1">
    <citation type="submission" date="2018-02" db="EMBL/GenBank/DDBJ databases">
        <title>Jeotgalibacillus proteolyticum sp. nov. a protease producing bacterium isolated from ocean sediments of Laizhou Bay.</title>
        <authorList>
            <person name="Li Y."/>
        </authorList>
    </citation>
    <scope>NUCLEOTIDE SEQUENCE [LARGE SCALE GENOMIC DNA]</scope>
    <source>
        <strain evidence="7 8">22-7</strain>
    </source>
</reference>
<feature type="coiled-coil region" evidence="5">
    <location>
        <begin position="121"/>
        <end position="148"/>
    </location>
</feature>
<dbReference type="Proteomes" id="UP000239047">
    <property type="component" value="Unassembled WGS sequence"/>
</dbReference>
<dbReference type="InterPro" id="IPR050438">
    <property type="entry name" value="LMW_PTPase"/>
</dbReference>
<evidence type="ECO:0000256" key="5">
    <source>
        <dbReference type="SAM" id="Coils"/>
    </source>
</evidence>
<dbReference type="InterPro" id="IPR017867">
    <property type="entry name" value="Tyr_phospatase_low_mol_wt"/>
</dbReference>
<dbReference type="SUPFAM" id="SSF52788">
    <property type="entry name" value="Phosphotyrosine protein phosphatases I"/>
    <property type="match status" value="1"/>
</dbReference>
<dbReference type="InterPro" id="IPR036196">
    <property type="entry name" value="Ptyr_pPase_sf"/>
</dbReference>
<dbReference type="OrthoDB" id="9784339at2"/>
<evidence type="ECO:0000256" key="1">
    <source>
        <dbReference type="ARBA" id="ARBA00011063"/>
    </source>
</evidence>
<keyword evidence="8" id="KW-1185">Reference proteome</keyword>
<dbReference type="PRINTS" id="PR00719">
    <property type="entry name" value="LMWPTPASE"/>
</dbReference>
<proteinExistence type="inferred from homology"/>
<evidence type="ECO:0000256" key="3">
    <source>
        <dbReference type="ARBA" id="ARBA00022912"/>
    </source>
</evidence>
<keyword evidence="3" id="KW-0904">Protein phosphatase</keyword>
<dbReference type="RefSeq" id="WP_104058602.1">
    <property type="nucleotide sequence ID" value="NZ_PREZ01000005.1"/>
</dbReference>
<dbReference type="SMART" id="SM00226">
    <property type="entry name" value="LMWPc"/>
    <property type="match status" value="1"/>
</dbReference>
<keyword evidence="5" id="KW-0175">Coiled coil</keyword>
<feature type="domain" description="Phosphotyrosine protein phosphatase I" evidence="6">
    <location>
        <begin position="1"/>
        <end position="141"/>
    </location>
</feature>
<dbReference type="EMBL" id="PREZ01000005">
    <property type="protein sequence ID" value="PPA69609.1"/>
    <property type="molecule type" value="Genomic_DNA"/>
</dbReference>
<keyword evidence="2" id="KW-0378">Hydrolase</keyword>
<comment type="caution">
    <text evidence="7">The sequence shown here is derived from an EMBL/GenBank/DDBJ whole genome shotgun (WGS) entry which is preliminary data.</text>
</comment>
<dbReference type="PANTHER" id="PTHR11717:SF31">
    <property type="entry name" value="LOW MOLECULAR WEIGHT PROTEIN-TYROSINE-PHOSPHATASE ETP-RELATED"/>
    <property type="match status" value="1"/>
</dbReference>
<dbReference type="Pfam" id="PF01451">
    <property type="entry name" value="LMWPc"/>
    <property type="match status" value="1"/>
</dbReference>
<evidence type="ECO:0000259" key="6">
    <source>
        <dbReference type="SMART" id="SM00226"/>
    </source>
</evidence>
<evidence type="ECO:0000256" key="2">
    <source>
        <dbReference type="ARBA" id="ARBA00022801"/>
    </source>
</evidence>
<dbReference type="AlphaFoldDB" id="A0A2S5G9F5"/>
<evidence type="ECO:0000313" key="8">
    <source>
        <dbReference type="Proteomes" id="UP000239047"/>
    </source>
</evidence>
<comment type="similarity">
    <text evidence="1">Belongs to the low molecular weight phosphotyrosine protein phosphatase family.</text>
</comment>